<accession>A0A9W9J928</accession>
<evidence type="ECO:0000256" key="9">
    <source>
        <dbReference type="SAM" id="SignalP"/>
    </source>
</evidence>
<dbReference type="InterPro" id="IPR002328">
    <property type="entry name" value="ADH_Zn_CS"/>
</dbReference>
<dbReference type="InterPro" id="IPR036291">
    <property type="entry name" value="NAD(P)-bd_dom_sf"/>
</dbReference>
<comment type="similarity">
    <text evidence="2 8">Belongs to the zinc-containing alcohol dehydrogenase family.</text>
</comment>
<comment type="caution">
    <text evidence="11">The sequence shown here is derived from an EMBL/GenBank/DDBJ whole genome shotgun (WGS) entry which is preliminary data.</text>
</comment>
<organism evidence="11 12">
    <name type="scientific">Penicillium cf. viridicatum</name>
    <dbReference type="NCBI Taxonomy" id="2972119"/>
    <lineage>
        <taxon>Eukaryota</taxon>
        <taxon>Fungi</taxon>
        <taxon>Dikarya</taxon>
        <taxon>Ascomycota</taxon>
        <taxon>Pezizomycotina</taxon>
        <taxon>Eurotiomycetes</taxon>
        <taxon>Eurotiomycetidae</taxon>
        <taxon>Eurotiales</taxon>
        <taxon>Aspergillaceae</taxon>
        <taxon>Penicillium</taxon>
    </lineage>
</organism>
<evidence type="ECO:0000313" key="11">
    <source>
        <dbReference type="EMBL" id="KAJ5192167.1"/>
    </source>
</evidence>
<dbReference type="OrthoDB" id="1879366at2759"/>
<dbReference type="GO" id="GO:0004022">
    <property type="term" value="F:alcohol dehydrogenase (NAD+) activity"/>
    <property type="evidence" value="ECO:0007669"/>
    <property type="project" value="UniProtKB-EC"/>
</dbReference>
<dbReference type="SUPFAM" id="SSF50129">
    <property type="entry name" value="GroES-like"/>
    <property type="match status" value="1"/>
</dbReference>
<dbReference type="Proteomes" id="UP001150942">
    <property type="component" value="Unassembled WGS sequence"/>
</dbReference>
<sequence>MASENTHMRAAAVVILVRLSVTGVCGTDIALASGELGPTQPILGHEGVGYIAQLGCNVPVTSSTQIGSRVGISFLRDICGVCPCCMRPGGETRCQRKIHSGRSVNGTFAEYTLVPARYLLRIPESVGVVDELIAPILCGGVTAYTALKGCGVAAGEWIAIVGAGGGVGSLGTQYARAMGYRVLAIDVGETKRGLCLESGAEYFIDAGKATRPRDEVDALTAGCGVRAAIVCATSGVAYNMSLGLIAPFGRLVCVGIPAPDQLASFHPLLLIDQGIEIVGSAVGTKGDILEAIGFVEQGHVKPVITVHGLDELPGLMGDFNQVAGKIVIRM</sequence>
<evidence type="ECO:0000313" key="12">
    <source>
        <dbReference type="Proteomes" id="UP001150942"/>
    </source>
</evidence>
<protein>
    <recommendedName>
        <fullName evidence="3">alcohol dehydrogenase</fullName>
        <ecNumber evidence="3">1.1.1.1</ecNumber>
    </recommendedName>
</protein>
<evidence type="ECO:0000256" key="2">
    <source>
        <dbReference type="ARBA" id="ARBA00008072"/>
    </source>
</evidence>
<dbReference type="PROSITE" id="PS00059">
    <property type="entry name" value="ADH_ZINC"/>
    <property type="match status" value="1"/>
</dbReference>
<reference evidence="11" key="2">
    <citation type="journal article" date="2023" name="IMA Fungus">
        <title>Comparative genomic study of the Penicillium genus elucidates a diverse pangenome and 15 lateral gene transfer events.</title>
        <authorList>
            <person name="Petersen C."/>
            <person name="Sorensen T."/>
            <person name="Nielsen M.R."/>
            <person name="Sondergaard T.E."/>
            <person name="Sorensen J.L."/>
            <person name="Fitzpatrick D.A."/>
            <person name="Frisvad J.C."/>
            <person name="Nielsen K.L."/>
        </authorList>
    </citation>
    <scope>NUCLEOTIDE SEQUENCE</scope>
    <source>
        <strain evidence="11">IBT 20477</strain>
    </source>
</reference>
<evidence type="ECO:0000256" key="6">
    <source>
        <dbReference type="ARBA" id="ARBA00023002"/>
    </source>
</evidence>
<feature type="chain" id="PRO_5040871099" description="alcohol dehydrogenase" evidence="9">
    <location>
        <begin position="27"/>
        <end position="330"/>
    </location>
</feature>
<evidence type="ECO:0000256" key="4">
    <source>
        <dbReference type="ARBA" id="ARBA00022723"/>
    </source>
</evidence>
<dbReference type="Pfam" id="PF08240">
    <property type="entry name" value="ADH_N"/>
    <property type="match status" value="1"/>
</dbReference>
<evidence type="ECO:0000256" key="8">
    <source>
        <dbReference type="RuleBase" id="RU361277"/>
    </source>
</evidence>
<dbReference type="Gene3D" id="3.90.180.10">
    <property type="entry name" value="Medium-chain alcohol dehydrogenases, catalytic domain"/>
    <property type="match status" value="1"/>
</dbReference>
<dbReference type="GO" id="GO:0008270">
    <property type="term" value="F:zinc ion binding"/>
    <property type="evidence" value="ECO:0007669"/>
    <property type="project" value="InterPro"/>
</dbReference>
<dbReference type="AlphaFoldDB" id="A0A9W9J928"/>
<reference evidence="11" key="1">
    <citation type="submission" date="2022-11" db="EMBL/GenBank/DDBJ databases">
        <authorList>
            <person name="Petersen C."/>
        </authorList>
    </citation>
    <scope>NUCLEOTIDE SEQUENCE</scope>
    <source>
        <strain evidence="11">IBT 20477</strain>
    </source>
</reference>
<dbReference type="GO" id="GO:0005737">
    <property type="term" value="C:cytoplasm"/>
    <property type="evidence" value="ECO:0007669"/>
    <property type="project" value="TreeGrafter"/>
</dbReference>
<keyword evidence="7" id="KW-0520">NAD</keyword>
<keyword evidence="4 8" id="KW-0479">Metal-binding</keyword>
<evidence type="ECO:0000256" key="1">
    <source>
        <dbReference type="ARBA" id="ARBA00001947"/>
    </source>
</evidence>
<dbReference type="Gene3D" id="3.40.50.720">
    <property type="entry name" value="NAD(P)-binding Rossmann-like Domain"/>
    <property type="match status" value="1"/>
</dbReference>
<dbReference type="EMBL" id="JAPQKQ010000006">
    <property type="protein sequence ID" value="KAJ5192167.1"/>
    <property type="molecule type" value="Genomic_DNA"/>
</dbReference>
<dbReference type="InterPro" id="IPR020843">
    <property type="entry name" value="ER"/>
</dbReference>
<keyword evidence="9" id="KW-0732">Signal</keyword>
<dbReference type="FunFam" id="3.40.50.720:FF:000039">
    <property type="entry name" value="Alcohol dehydrogenase AdhP"/>
    <property type="match status" value="1"/>
</dbReference>
<dbReference type="SUPFAM" id="SSF51735">
    <property type="entry name" value="NAD(P)-binding Rossmann-fold domains"/>
    <property type="match status" value="1"/>
</dbReference>
<dbReference type="PANTHER" id="PTHR42940">
    <property type="entry name" value="ALCOHOL DEHYDROGENASE 1-RELATED"/>
    <property type="match status" value="1"/>
</dbReference>
<feature type="domain" description="Enoyl reductase (ER)" evidence="10">
    <location>
        <begin position="2"/>
        <end position="328"/>
    </location>
</feature>
<dbReference type="InterPro" id="IPR011032">
    <property type="entry name" value="GroES-like_sf"/>
</dbReference>
<gene>
    <name evidence="11" type="ORF">N7449_008309</name>
</gene>
<name>A0A9W9J928_9EURO</name>
<keyword evidence="12" id="KW-1185">Reference proteome</keyword>
<evidence type="ECO:0000256" key="7">
    <source>
        <dbReference type="ARBA" id="ARBA00023027"/>
    </source>
</evidence>
<dbReference type="EC" id="1.1.1.1" evidence="3"/>
<dbReference type="InterPro" id="IPR013154">
    <property type="entry name" value="ADH-like_N"/>
</dbReference>
<dbReference type="SMART" id="SM00829">
    <property type="entry name" value="PKS_ER"/>
    <property type="match status" value="1"/>
</dbReference>
<evidence type="ECO:0000259" key="10">
    <source>
        <dbReference type="SMART" id="SM00829"/>
    </source>
</evidence>
<keyword evidence="6" id="KW-0560">Oxidoreductase</keyword>
<comment type="cofactor">
    <cofactor evidence="1 8">
        <name>Zn(2+)</name>
        <dbReference type="ChEBI" id="CHEBI:29105"/>
    </cofactor>
</comment>
<proteinExistence type="inferred from homology"/>
<feature type="signal peptide" evidence="9">
    <location>
        <begin position="1"/>
        <end position="26"/>
    </location>
</feature>
<dbReference type="InterPro" id="IPR013149">
    <property type="entry name" value="ADH-like_C"/>
</dbReference>
<dbReference type="PANTHER" id="PTHR42940:SF3">
    <property type="entry name" value="ALCOHOL DEHYDROGENASE 1-RELATED"/>
    <property type="match status" value="1"/>
</dbReference>
<evidence type="ECO:0000256" key="5">
    <source>
        <dbReference type="ARBA" id="ARBA00022833"/>
    </source>
</evidence>
<keyword evidence="5 8" id="KW-0862">Zinc</keyword>
<evidence type="ECO:0000256" key="3">
    <source>
        <dbReference type="ARBA" id="ARBA00013190"/>
    </source>
</evidence>
<dbReference type="Pfam" id="PF00107">
    <property type="entry name" value="ADH_zinc_N"/>
    <property type="match status" value="1"/>
</dbReference>